<protein>
    <submittedName>
        <fullName evidence="1">Uncharacterized protein</fullName>
    </submittedName>
</protein>
<evidence type="ECO:0000313" key="1">
    <source>
        <dbReference type="EMBL" id="ORA26430.1"/>
    </source>
</evidence>
<proteinExistence type="predicted"/>
<accession>A0A1X0A8P9</accession>
<gene>
    <name evidence="1" type="ORF">BST12_00685</name>
</gene>
<evidence type="ECO:0000313" key="2">
    <source>
        <dbReference type="Proteomes" id="UP000192284"/>
    </source>
</evidence>
<dbReference type="OrthoDB" id="5141768at2"/>
<dbReference type="AlphaFoldDB" id="A0A1X0A8P9"/>
<dbReference type="RefSeq" id="WP_083111064.1">
    <property type="nucleotide sequence ID" value="NZ_JACKTS010000031.1"/>
</dbReference>
<comment type="caution">
    <text evidence="1">The sequence shown here is derived from an EMBL/GenBank/DDBJ whole genome shotgun (WGS) entry which is preliminary data.</text>
</comment>
<sequence length="319" mass="34754">MTADTAREALTEAVGKSIAALANFVIRGEALAGAQVSRFDVVSDMAADVIKDVVGAATGLSQKQFLDYDPSYQTSSAQVLVENLSEIPELAAVDAEIRRGDVPNDAGGGQAVAMAHAVGTGPSQIVAHRLKGPGIATRKRGITLIPRDGIYRPIEGEVLYYEPRFDVFTCAGFAYFTTVTLIQTKLQADQKARRLARETLATVTAKVRIDGFADLENAVMDDPTMRAKMAYVARLVQSDREYAKNLTTKKLIKFVEENPDYNIPVATVDGAKVLRFDPSPQHRHQIPRLLADDYLHSYLTNRNYEAGSKQRVQTGGHAS</sequence>
<dbReference type="EMBL" id="MVHE01000001">
    <property type="protein sequence ID" value="ORA26430.1"/>
    <property type="molecule type" value="Genomic_DNA"/>
</dbReference>
<reference evidence="1 2" key="1">
    <citation type="submission" date="2017-02" db="EMBL/GenBank/DDBJ databases">
        <title>The new phylogeny of genus Mycobacterium.</title>
        <authorList>
            <person name="Tortoli E."/>
            <person name="Trovato A."/>
            <person name="Cirillo D.M."/>
        </authorList>
    </citation>
    <scope>NUCLEOTIDE SEQUENCE [LARGE SCALE GENOMIC DNA]</scope>
    <source>
        <strain evidence="1 2">DSM 45057</strain>
    </source>
</reference>
<organism evidence="1 2">
    <name type="scientific">Mycobacterium angelicum</name>
    <dbReference type="NCBI Taxonomy" id="470074"/>
    <lineage>
        <taxon>Bacteria</taxon>
        <taxon>Bacillati</taxon>
        <taxon>Actinomycetota</taxon>
        <taxon>Actinomycetes</taxon>
        <taxon>Mycobacteriales</taxon>
        <taxon>Mycobacteriaceae</taxon>
        <taxon>Mycobacterium</taxon>
    </lineage>
</organism>
<name>A0A1X0A8P9_MYCAN</name>
<keyword evidence="2" id="KW-1185">Reference proteome</keyword>
<dbReference type="Proteomes" id="UP000192284">
    <property type="component" value="Unassembled WGS sequence"/>
</dbReference>